<dbReference type="OrthoDB" id="749947at2"/>
<evidence type="ECO:0000259" key="3">
    <source>
        <dbReference type="Pfam" id="PF16344"/>
    </source>
</evidence>
<dbReference type="STRING" id="151894.SAMN04488524_0449"/>
<evidence type="ECO:0000313" key="4">
    <source>
        <dbReference type="EMBL" id="SMC44403.1"/>
    </source>
</evidence>
<reference evidence="5" key="1">
    <citation type="submission" date="2017-04" db="EMBL/GenBank/DDBJ databases">
        <authorList>
            <person name="Varghese N."/>
            <person name="Submissions S."/>
        </authorList>
    </citation>
    <scope>NUCLEOTIDE SEQUENCE [LARGE SCALE GENOMIC DNA]</scope>
    <source>
        <strain evidence="5">DSM 12126</strain>
    </source>
</reference>
<evidence type="ECO:0000259" key="2">
    <source>
        <dbReference type="Pfam" id="PF04773"/>
    </source>
</evidence>
<gene>
    <name evidence="4" type="ORF">SAMN04488524_0449</name>
</gene>
<accession>A0A1W1Z7L7</accession>
<feature type="domain" description="FecR protein" evidence="2">
    <location>
        <begin position="189"/>
        <end position="285"/>
    </location>
</feature>
<dbReference type="PANTHER" id="PTHR30273:SF2">
    <property type="entry name" value="PROTEIN FECR"/>
    <property type="match status" value="1"/>
</dbReference>
<dbReference type="Proteomes" id="UP000192756">
    <property type="component" value="Unassembled WGS sequence"/>
</dbReference>
<feature type="transmembrane region" description="Helical" evidence="1">
    <location>
        <begin position="91"/>
        <end position="112"/>
    </location>
</feature>
<keyword evidence="1" id="KW-0472">Membrane</keyword>
<dbReference type="InterPro" id="IPR012373">
    <property type="entry name" value="Ferrdict_sens_TM"/>
</dbReference>
<dbReference type="InterPro" id="IPR006860">
    <property type="entry name" value="FecR"/>
</dbReference>
<dbReference type="RefSeq" id="WP_159451618.1">
    <property type="nucleotide sequence ID" value="NZ_FWXT01000001.1"/>
</dbReference>
<dbReference type="AlphaFoldDB" id="A0A1W1Z7L7"/>
<dbReference type="EMBL" id="FWXT01000001">
    <property type="protein sequence ID" value="SMC44403.1"/>
    <property type="molecule type" value="Genomic_DNA"/>
</dbReference>
<proteinExistence type="predicted"/>
<sequence length="391" mass="43651">MNKENIIIQNLLQKYADHQISKEEYDKLLAYIKKHRATEDLELIMDRDWKKLSDEFPFSELKSEQLFQKIISNPVYAEPISVKSNARTFKLWRYVAGAVAAVAVIMMAVWMYSKSQRGSGSLHILTLVNDIPSGSNKATLTLANGKTINLSEAKTGVLIKGSMVTYNDGAAIGALADGEVDPAGSRIQTITTPKGGTYQITLSDGTRVWLNAASSLRYSASIYEQGLRRVSLDGEAYFEVAKDKAHPFVVSSRGQEVKVLGTHFNISSYSDEKSVKTTLLEGSVQVNSVLLKPDEQSVLENNKISVMPVDTEKIVAWKNGKFVFTSESIESIMKKLSRWYNVEVVYKGDFSDETFTGSISRYDNISRILEKITFTQAVHFKVEGRRVTVMP</sequence>
<organism evidence="4 5">
    <name type="scientific">Pedobacter africanus</name>
    <dbReference type="NCBI Taxonomy" id="151894"/>
    <lineage>
        <taxon>Bacteria</taxon>
        <taxon>Pseudomonadati</taxon>
        <taxon>Bacteroidota</taxon>
        <taxon>Sphingobacteriia</taxon>
        <taxon>Sphingobacteriales</taxon>
        <taxon>Sphingobacteriaceae</taxon>
        <taxon>Pedobacter</taxon>
    </lineage>
</organism>
<dbReference type="Pfam" id="PF16344">
    <property type="entry name" value="FecR_C"/>
    <property type="match status" value="1"/>
</dbReference>
<evidence type="ECO:0000256" key="1">
    <source>
        <dbReference type="SAM" id="Phobius"/>
    </source>
</evidence>
<feature type="domain" description="Protein FecR C-terminal" evidence="3">
    <location>
        <begin position="321"/>
        <end position="389"/>
    </location>
</feature>
<keyword evidence="1" id="KW-0812">Transmembrane</keyword>
<dbReference type="PANTHER" id="PTHR30273">
    <property type="entry name" value="PERIPLASMIC SIGNAL SENSOR AND SIGMA FACTOR ACTIVATOR FECR-RELATED"/>
    <property type="match status" value="1"/>
</dbReference>
<keyword evidence="5" id="KW-1185">Reference proteome</keyword>
<protein>
    <submittedName>
        <fullName evidence="4">FecR family protein</fullName>
    </submittedName>
</protein>
<evidence type="ECO:0000313" key="5">
    <source>
        <dbReference type="Proteomes" id="UP000192756"/>
    </source>
</evidence>
<dbReference type="Gene3D" id="3.55.50.30">
    <property type="match status" value="1"/>
</dbReference>
<dbReference type="GO" id="GO:0016989">
    <property type="term" value="F:sigma factor antagonist activity"/>
    <property type="evidence" value="ECO:0007669"/>
    <property type="project" value="TreeGrafter"/>
</dbReference>
<dbReference type="Pfam" id="PF04773">
    <property type="entry name" value="FecR"/>
    <property type="match status" value="1"/>
</dbReference>
<keyword evidence="1" id="KW-1133">Transmembrane helix</keyword>
<dbReference type="InterPro" id="IPR032508">
    <property type="entry name" value="FecR_C"/>
</dbReference>
<dbReference type="Gene3D" id="2.60.120.1440">
    <property type="match status" value="1"/>
</dbReference>
<name>A0A1W1Z7L7_9SPHI</name>